<keyword evidence="1" id="KW-0808">Transferase</keyword>
<dbReference type="GO" id="GO:0008168">
    <property type="term" value="F:methyltransferase activity"/>
    <property type="evidence" value="ECO:0007669"/>
    <property type="project" value="UniProtKB-KW"/>
</dbReference>
<dbReference type="GO" id="GO:0032259">
    <property type="term" value="P:methylation"/>
    <property type="evidence" value="ECO:0007669"/>
    <property type="project" value="UniProtKB-KW"/>
</dbReference>
<sequence>GVYLNTPHYLLYLETGRLPIFFSLLDLHIAYIHKTLKHPETRIVRRITRELVERKVGWAEAWVLMAQKYELQFDFEGDVRAQWNAIRERMLVAAREEWVSRANRSFFHSHFKEVM</sequence>
<name>A0A0A9Z624_LYGHE</name>
<keyword evidence="1" id="KW-0489">Methyltransferase</keyword>
<protein>
    <submittedName>
        <fullName evidence="1">Serine hydroxymethyltransferase</fullName>
    </submittedName>
</protein>
<reference evidence="1" key="1">
    <citation type="journal article" date="2014" name="PLoS ONE">
        <title>Transcriptome-Based Identification of ABC Transporters in the Western Tarnished Plant Bug Lygus hesperus.</title>
        <authorList>
            <person name="Hull J.J."/>
            <person name="Chaney K."/>
            <person name="Geib S.M."/>
            <person name="Fabrick J.A."/>
            <person name="Brent C.S."/>
            <person name="Walsh D."/>
            <person name="Lavine L.C."/>
        </authorList>
    </citation>
    <scope>NUCLEOTIDE SEQUENCE</scope>
</reference>
<organism evidence="1">
    <name type="scientific">Lygus hesperus</name>
    <name type="common">Western plant bug</name>
    <dbReference type="NCBI Taxonomy" id="30085"/>
    <lineage>
        <taxon>Eukaryota</taxon>
        <taxon>Metazoa</taxon>
        <taxon>Ecdysozoa</taxon>
        <taxon>Arthropoda</taxon>
        <taxon>Hexapoda</taxon>
        <taxon>Insecta</taxon>
        <taxon>Pterygota</taxon>
        <taxon>Neoptera</taxon>
        <taxon>Paraneoptera</taxon>
        <taxon>Hemiptera</taxon>
        <taxon>Heteroptera</taxon>
        <taxon>Panheteroptera</taxon>
        <taxon>Cimicomorpha</taxon>
        <taxon>Miridae</taxon>
        <taxon>Mirini</taxon>
        <taxon>Lygus</taxon>
    </lineage>
</organism>
<dbReference type="EMBL" id="GBHO01003680">
    <property type="protein sequence ID" value="JAG39924.1"/>
    <property type="molecule type" value="Transcribed_RNA"/>
</dbReference>
<feature type="non-terminal residue" evidence="1">
    <location>
        <position position="1"/>
    </location>
</feature>
<dbReference type="AlphaFoldDB" id="A0A0A9Z624"/>
<evidence type="ECO:0000313" key="1">
    <source>
        <dbReference type="EMBL" id="JAG39924.1"/>
    </source>
</evidence>
<accession>A0A0A9Z624</accession>
<feature type="non-terminal residue" evidence="1">
    <location>
        <position position="115"/>
    </location>
</feature>
<proteinExistence type="predicted"/>
<reference evidence="1" key="2">
    <citation type="submission" date="2014-07" db="EMBL/GenBank/DDBJ databases">
        <authorList>
            <person name="Hull J."/>
        </authorList>
    </citation>
    <scope>NUCLEOTIDE SEQUENCE</scope>
</reference>
<gene>
    <name evidence="1" type="primary">glyA_2</name>
    <name evidence="1" type="ORF">CM83_103847</name>
</gene>